<proteinExistence type="predicted"/>
<protein>
    <submittedName>
        <fullName evidence="2">Crt protein</fullName>
    </submittedName>
</protein>
<dbReference type="Pfam" id="PF07355">
    <property type="entry name" value="GRDB"/>
    <property type="match status" value="1"/>
</dbReference>
<dbReference type="PANTHER" id="PTHR11941:SF54">
    <property type="entry name" value="ENOYL-COA HYDRATASE, MITOCHONDRIAL"/>
    <property type="match status" value="1"/>
</dbReference>
<dbReference type="Proteomes" id="UP000649617">
    <property type="component" value="Unassembled WGS sequence"/>
</dbReference>
<evidence type="ECO:0000313" key="2">
    <source>
        <dbReference type="EMBL" id="CAE7148965.1"/>
    </source>
</evidence>
<reference evidence="2" key="1">
    <citation type="submission" date="2021-02" db="EMBL/GenBank/DDBJ databases">
        <authorList>
            <person name="Dougan E. K."/>
            <person name="Rhodes N."/>
            <person name="Thang M."/>
            <person name="Chan C."/>
        </authorList>
    </citation>
    <scope>NUCLEOTIDE SEQUENCE</scope>
</reference>
<evidence type="ECO:0000256" key="1">
    <source>
        <dbReference type="ARBA" id="ARBA00023002"/>
    </source>
</evidence>
<dbReference type="Pfam" id="PF00378">
    <property type="entry name" value="ECH_1"/>
    <property type="match status" value="1"/>
</dbReference>
<dbReference type="CDD" id="cd06558">
    <property type="entry name" value="crotonase-like"/>
    <property type="match status" value="1"/>
</dbReference>
<accession>A0A812IMJ8</accession>
<dbReference type="GO" id="GO:0006635">
    <property type="term" value="P:fatty acid beta-oxidation"/>
    <property type="evidence" value="ECO:0007669"/>
    <property type="project" value="TreeGrafter"/>
</dbReference>
<organism evidence="2 3">
    <name type="scientific">Symbiodinium pilosum</name>
    <name type="common">Dinoflagellate</name>
    <dbReference type="NCBI Taxonomy" id="2952"/>
    <lineage>
        <taxon>Eukaryota</taxon>
        <taxon>Sar</taxon>
        <taxon>Alveolata</taxon>
        <taxon>Dinophyceae</taxon>
        <taxon>Suessiales</taxon>
        <taxon>Symbiodiniaceae</taxon>
        <taxon>Symbiodinium</taxon>
    </lineage>
</organism>
<sequence length="449" mass="49087">MPERYVTIERNGPLALVRFDRKKNLNAFDSQLILELTDVARSFHDDLDTRAVVLTGSTDYFSAGADLEDLASRNDPNLSDLERRQIFYRGGRLCDAWESMPQITIAAMERLAVGAGVALPLACDWRVMGKSAYLYVPEAKIGLNLQWGALPRLINLVGPARAKRICLLCERMDAQTALNWGLIEEIAADGEAADVAMELARRVAEIPPVAASMIKEAVNSTTTALNRIASYADADQSQLSAATKDCTVSLLTSGGVSQCAMPAFNPDARNDHRLDAIDQHAPADDFQIHDSYYDHRDAEQDINCIFPIERLRELAANGEIGQVSERLWSGFMGRIYNRSKVMEESAPAFAAALREDNVDVLIAGIATVYIATGRDLTALVKPPRALFVNHPMGNNFGRPGDTNMQLDILRTALGMLDSVTEGGTLVDYLTTWTDTFEFAPGGNASAAEV</sequence>
<dbReference type="AlphaFoldDB" id="A0A812IMJ8"/>
<dbReference type="EMBL" id="CAJNIZ010000001">
    <property type="protein sequence ID" value="CAE7148965.1"/>
    <property type="molecule type" value="Genomic_DNA"/>
</dbReference>
<dbReference type="InterPro" id="IPR029045">
    <property type="entry name" value="ClpP/crotonase-like_dom_sf"/>
</dbReference>
<keyword evidence="3" id="KW-1185">Reference proteome</keyword>
<dbReference type="OrthoDB" id="409763at2759"/>
<dbReference type="SUPFAM" id="SSF52096">
    <property type="entry name" value="ClpP/crotonase"/>
    <property type="match status" value="1"/>
</dbReference>
<evidence type="ECO:0000313" key="3">
    <source>
        <dbReference type="Proteomes" id="UP000649617"/>
    </source>
</evidence>
<keyword evidence="1" id="KW-0560">Oxidoreductase</keyword>
<name>A0A812IMJ8_SYMPI</name>
<comment type="caution">
    <text evidence="2">The sequence shown here is derived from an EMBL/GenBank/DDBJ whole genome shotgun (WGS) entry which is preliminary data.</text>
</comment>
<dbReference type="InterPro" id="IPR010187">
    <property type="entry name" value="Various_sel_PB"/>
</dbReference>
<dbReference type="InterPro" id="IPR001753">
    <property type="entry name" value="Enoyl-CoA_hydra/iso"/>
</dbReference>
<dbReference type="Gene3D" id="3.90.226.10">
    <property type="entry name" value="2-enoyl-CoA Hydratase, Chain A, domain 1"/>
    <property type="match status" value="1"/>
</dbReference>
<dbReference type="GO" id="GO:0050485">
    <property type="term" value="F:oxidoreductase activity, acting on X-H and Y-H to form an X-Y bond, with a disulfide as acceptor"/>
    <property type="evidence" value="ECO:0007669"/>
    <property type="project" value="InterPro"/>
</dbReference>
<dbReference type="PANTHER" id="PTHR11941">
    <property type="entry name" value="ENOYL-COA HYDRATASE-RELATED"/>
    <property type="match status" value="1"/>
</dbReference>
<gene>
    <name evidence="2" type="primary">crt</name>
    <name evidence="2" type="ORF">SPIL2461_LOCUS63</name>
</gene>